<proteinExistence type="predicted"/>
<dbReference type="Proteomes" id="UP000009036">
    <property type="component" value="Chromosome"/>
</dbReference>
<dbReference type="HOGENOM" id="CLU_813591_0_0_11"/>
<reference evidence="4" key="2">
    <citation type="submission" date="2021-04" db="EMBL/GenBank/DDBJ databases">
        <authorList>
            <person name="Wen M.-L."/>
            <person name="Han X.-L."/>
            <person name="Xiong J."/>
        </authorList>
    </citation>
    <scope>NUCLEOTIDE SEQUENCE</scope>
    <source>
        <strain evidence="4">AGR0001</strain>
    </source>
</reference>
<keyword evidence="2" id="KW-0472">Membrane</keyword>
<dbReference type="RefSeq" id="WP_006606132.1">
    <property type="nucleotide sequence ID" value="NZ_CP072931.1"/>
</dbReference>
<evidence type="ECO:0000256" key="1">
    <source>
        <dbReference type="SAM" id="MobiDB-lite"/>
    </source>
</evidence>
<dbReference type="KEGG" id="sauh:SU9_008415"/>
<dbReference type="EMBL" id="CP072931">
    <property type="protein sequence ID" value="QTZ91498.1"/>
    <property type="molecule type" value="Genomic_DNA"/>
</dbReference>
<feature type="compositionally biased region" description="Low complexity" evidence="1">
    <location>
        <begin position="396"/>
        <end position="407"/>
    </location>
</feature>
<sequence length="407" mass="43208">MGWTVLYIAFGLVALWLLGEVLLQNKARLRWRLLAFAGFLTVVLGVLIPSVIAIGVGLAAFAVGQTNVTLSFRRGFTTGWALRGKDGKPGMPGMSGKPAEGGRRRRARNSGQAPAEPTLEVSGLEAVQPTDTDGRGFNAGAGNGLEDTFESTGGFQSQDPYAGQGAYAGQGSYDYDSDDVFRRQDPYQGGQLDQSAYETQPFAVQNDYAQADATAVYAPQPMPDETGQYGIYSPDARAPQPEYPGYDAYGTAAGNGPGAGNGYAYDGNGAGYAGNGAAYDGSYGQNGAGQNGAGQDTWADPYAAYGDALGQQAPYSDPYIGTQQYSAAYDPYGQPDPYAQSPYAQAPYVPQQYDSQGQPLAQNPGQGYGETPPGGVWVPQQRDSELPPEQQPYPPYQQGYDGQQYRY</sequence>
<feature type="compositionally biased region" description="Polar residues" evidence="1">
    <location>
        <begin position="352"/>
        <end position="365"/>
    </location>
</feature>
<evidence type="ECO:0000313" key="4">
    <source>
        <dbReference type="EMBL" id="QTZ91498.1"/>
    </source>
</evidence>
<evidence type="ECO:0000313" key="3">
    <source>
        <dbReference type="EMBL" id="EJJ04603.1"/>
    </source>
</evidence>
<dbReference type="eggNOG" id="ENOG5033U5T">
    <property type="taxonomic scope" value="Bacteria"/>
</dbReference>
<dbReference type="STRING" id="1160718.SU9_23095"/>
<gene>
    <name evidence="4" type="ORF">SU9_008415</name>
    <name evidence="3" type="ORF">SU9_23095</name>
</gene>
<keyword evidence="2" id="KW-1133">Transmembrane helix</keyword>
<dbReference type="EMBL" id="AJGV01000139">
    <property type="protein sequence ID" value="EJJ04603.1"/>
    <property type="molecule type" value="Genomic_DNA"/>
</dbReference>
<feature type="region of interest" description="Disordered" evidence="1">
    <location>
        <begin position="326"/>
        <end position="407"/>
    </location>
</feature>
<reference evidence="3" key="1">
    <citation type="journal article" date="2012" name="J. Bacteriol.">
        <title>Genome Sequence of Streptomyces auratus Strain AGR0001, a Phoslactomycin-Producing Actinomycete.</title>
        <authorList>
            <person name="Han X."/>
            <person name="Li M."/>
            <person name="Ding Z."/>
            <person name="Zhao J."/>
            <person name="Ji K."/>
            <person name="Wen M."/>
            <person name="Lu T."/>
        </authorList>
    </citation>
    <scope>NUCLEOTIDE SEQUENCE [LARGE SCALE GENOMIC DNA]</scope>
    <source>
        <strain evidence="3">AGR0001</strain>
    </source>
</reference>
<name>J2JW14_9ACTN</name>
<protein>
    <submittedName>
        <fullName evidence="3">Uncharacterized protein</fullName>
    </submittedName>
</protein>
<accession>J2JW14</accession>
<keyword evidence="5" id="KW-1185">Reference proteome</keyword>
<feature type="transmembrane region" description="Helical" evidence="2">
    <location>
        <begin position="35"/>
        <end position="63"/>
    </location>
</feature>
<feature type="compositionally biased region" description="Low complexity" evidence="1">
    <location>
        <begin position="89"/>
        <end position="98"/>
    </location>
</feature>
<evidence type="ECO:0000313" key="5">
    <source>
        <dbReference type="Proteomes" id="UP000009036"/>
    </source>
</evidence>
<dbReference type="OrthoDB" id="4301348at2"/>
<feature type="compositionally biased region" description="Low complexity" evidence="1">
    <location>
        <begin position="158"/>
        <end position="170"/>
    </location>
</feature>
<organism evidence="3">
    <name type="scientific">Streptomyces auratus AGR0001</name>
    <dbReference type="NCBI Taxonomy" id="1160718"/>
    <lineage>
        <taxon>Bacteria</taxon>
        <taxon>Bacillati</taxon>
        <taxon>Actinomycetota</taxon>
        <taxon>Actinomycetes</taxon>
        <taxon>Kitasatosporales</taxon>
        <taxon>Streptomycetaceae</taxon>
        <taxon>Streptomyces</taxon>
    </lineage>
</organism>
<evidence type="ECO:0000256" key="2">
    <source>
        <dbReference type="SAM" id="Phobius"/>
    </source>
</evidence>
<feature type="transmembrane region" description="Helical" evidence="2">
    <location>
        <begin position="6"/>
        <end position="23"/>
    </location>
</feature>
<feature type="region of interest" description="Disordered" evidence="1">
    <location>
        <begin position="83"/>
        <end position="170"/>
    </location>
</feature>
<keyword evidence="2" id="KW-0812">Transmembrane</keyword>
<dbReference type="AlphaFoldDB" id="J2JW14"/>
<dbReference type="PATRIC" id="fig|1160718.3.peg.4670"/>